<dbReference type="PRINTS" id="PR00131">
    <property type="entry name" value="GLHYDRLASE1"/>
</dbReference>
<dbReference type="PANTHER" id="PTHR10353:SF36">
    <property type="entry name" value="LP05116P"/>
    <property type="match status" value="1"/>
</dbReference>
<dbReference type="InParanoid" id="F0XPY8"/>
<keyword evidence="5" id="KW-0326">Glycosidase</keyword>
<evidence type="ECO:0000313" key="9">
    <source>
        <dbReference type="Proteomes" id="UP000007796"/>
    </source>
</evidence>
<dbReference type="FunFam" id="3.20.20.80:FF:000011">
    <property type="entry name" value="Cytosolic beta-glucosidase"/>
    <property type="match status" value="1"/>
</dbReference>
<dbReference type="GO" id="GO:0030245">
    <property type="term" value="P:cellulose catabolic process"/>
    <property type="evidence" value="ECO:0007669"/>
    <property type="project" value="UniProtKB-ARBA"/>
</dbReference>
<comment type="catalytic activity">
    <reaction evidence="1">
        <text>Hydrolysis of terminal, non-reducing beta-D-glucosyl residues with release of beta-D-glucose.</text>
        <dbReference type="EC" id="3.2.1.21"/>
    </reaction>
</comment>
<evidence type="ECO:0000256" key="3">
    <source>
        <dbReference type="ARBA" id="ARBA00012744"/>
    </source>
</evidence>
<evidence type="ECO:0000256" key="6">
    <source>
        <dbReference type="ARBA" id="ARBA00056775"/>
    </source>
</evidence>
<dbReference type="Proteomes" id="UP000007796">
    <property type="component" value="Unassembled WGS sequence"/>
</dbReference>
<dbReference type="OrthoDB" id="65569at2759"/>
<comment type="function">
    <text evidence="6">Plays an important role in cellulose degradation. Shows hydrolytic activity against several glycosidic compounds.</text>
</comment>
<proteinExistence type="inferred from homology"/>
<dbReference type="InterPro" id="IPR017853">
    <property type="entry name" value="GH"/>
</dbReference>
<dbReference type="HOGENOM" id="CLU_001859_1_2_1"/>
<dbReference type="InterPro" id="IPR033132">
    <property type="entry name" value="GH_1_N_CS"/>
</dbReference>
<dbReference type="Pfam" id="PF00232">
    <property type="entry name" value="Glyco_hydro_1"/>
    <property type="match status" value="1"/>
</dbReference>
<dbReference type="AlphaFoldDB" id="F0XPY8"/>
<evidence type="ECO:0000256" key="4">
    <source>
        <dbReference type="ARBA" id="ARBA00022801"/>
    </source>
</evidence>
<comment type="similarity">
    <text evidence="2 7">Belongs to the glycosyl hydrolase 1 family.</text>
</comment>
<keyword evidence="4" id="KW-0378">Hydrolase</keyword>
<reference evidence="8 9" key="1">
    <citation type="journal article" date="2011" name="Proc. Natl. Acad. Sci. U.S.A.">
        <title>Genome and transcriptome analyses of the mountain pine beetle-fungal symbiont Grosmannia clavigera, a lodgepole pine pathogen.</title>
        <authorList>
            <person name="DiGuistini S."/>
            <person name="Wang Y."/>
            <person name="Liao N.Y."/>
            <person name="Taylor G."/>
            <person name="Tanguay P."/>
            <person name="Feau N."/>
            <person name="Henrissat B."/>
            <person name="Chan S.K."/>
            <person name="Hesse-Orce U."/>
            <person name="Alamouti S.M."/>
            <person name="Tsui C.K.M."/>
            <person name="Docking R.T."/>
            <person name="Levasseur A."/>
            <person name="Haridas S."/>
            <person name="Robertson G."/>
            <person name="Birol I."/>
            <person name="Holt R.A."/>
            <person name="Marra M.A."/>
            <person name="Hamelin R.C."/>
            <person name="Hirst M."/>
            <person name="Jones S.J.M."/>
            <person name="Bohlmann J."/>
            <person name="Breuil C."/>
        </authorList>
    </citation>
    <scope>NUCLEOTIDE SEQUENCE [LARGE SCALE GENOMIC DNA]</scope>
    <source>
        <strain evidence="9">kw1407 / UAMH 11150</strain>
    </source>
</reference>
<dbReference type="InterPro" id="IPR001360">
    <property type="entry name" value="Glyco_hydro_1"/>
</dbReference>
<evidence type="ECO:0000256" key="2">
    <source>
        <dbReference type="ARBA" id="ARBA00010838"/>
    </source>
</evidence>
<dbReference type="GeneID" id="25981307"/>
<organism evidence="9">
    <name type="scientific">Grosmannia clavigera (strain kw1407 / UAMH 11150)</name>
    <name type="common">Blue stain fungus</name>
    <name type="synonym">Graphiocladiella clavigera</name>
    <dbReference type="NCBI Taxonomy" id="655863"/>
    <lineage>
        <taxon>Eukaryota</taxon>
        <taxon>Fungi</taxon>
        <taxon>Dikarya</taxon>
        <taxon>Ascomycota</taxon>
        <taxon>Pezizomycotina</taxon>
        <taxon>Sordariomycetes</taxon>
        <taxon>Sordariomycetidae</taxon>
        <taxon>Ophiostomatales</taxon>
        <taxon>Ophiostomataceae</taxon>
        <taxon>Leptographium</taxon>
    </lineage>
</organism>
<protein>
    <recommendedName>
        <fullName evidence="3">beta-glucosidase</fullName>
        <ecNumber evidence="3">3.2.1.21</ecNumber>
    </recommendedName>
</protein>
<evidence type="ECO:0000313" key="8">
    <source>
        <dbReference type="EMBL" id="EFX00728.1"/>
    </source>
</evidence>
<dbReference type="SUPFAM" id="SSF51445">
    <property type="entry name" value="(Trans)glycosidases"/>
    <property type="match status" value="1"/>
</dbReference>
<dbReference type="eggNOG" id="KOG0626">
    <property type="taxonomic scope" value="Eukaryota"/>
</dbReference>
<dbReference type="PANTHER" id="PTHR10353">
    <property type="entry name" value="GLYCOSYL HYDROLASE"/>
    <property type="match status" value="1"/>
</dbReference>
<dbReference type="RefSeq" id="XP_014170210.1">
    <property type="nucleotide sequence ID" value="XM_014314735.1"/>
</dbReference>
<evidence type="ECO:0000256" key="1">
    <source>
        <dbReference type="ARBA" id="ARBA00000448"/>
    </source>
</evidence>
<accession>F0XPY8</accession>
<sequence length="513" mass="57089">MPGGAASDRYSRSTTSIANCGLAIMSLPGNFLWGFATASYQIEGAPDEDGRGPSIWDTFCEIPGKIADGSSGAIACDSYRRWQDDVALLKSLGAQVYRFSISWSRVIPLGGRNDPVNHAGLDHYVRLVDALLEAGITPFITLFHWDLPDGLEKRYGGLLSHDEFPLDFEHYARTVFAAIPKCKHWITFNEPWCSSILGYSLGVFAPGRTSDRSRSAVGDSAHEPWLVGHNLLVAHGRAVRAYRDDFKTASPDGEIGITLNGDATYPWDPEDGEDVAAAQRKLEFSIAWFADPIYFGHYPESMRAQLGDRLPSFTEAERQLVQGSNDFYGMNHYTADYVRHRPGSPAVEDFVGHLETLPVSRAGEWIGPETQSTWLRPNPGGFRTLLGWISRRYGRPRVYVTENGTSIKGENSLPTAEVTDDVFRVRYFDEYVHAMAEAVRDDGVDVRGYMAWSLLDNFEWAEGYETRFGVTYVDYAGGQQRHPKKSALAMKALFASLVEHNQIPQTYSAPAVE</sequence>
<keyword evidence="9" id="KW-1185">Reference proteome</keyword>
<dbReference type="GO" id="GO:0080079">
    <property type="term" value="F:cellobiose glucosidase activity"/>
    <property type="evidence" value="ECO:0007669"/>
    <property type="project" value="UniProtKB-ARBA"/>
</dbReference>
<dbReference type="EC" id="3.2.1.21" evidence="3"/>
<dbReference type="PROSITE" id="PS00653">
    <property type="entry name" value="GLYCOSYL_HYDROL_F1_2"/>
    <property type="match status" value="1"/>
</dbReference>
<dbReference type="EMBL" id="GL629801">
    <property type="protein sequence ID" value="EFX00728.1"/>
    <property type="molecule type" value="Genomic_DNA"/>
</dbReference>
<gene>
    <name evidence="8" type="ORF">CMQ_7730</name>
</gene>
<dbReference type="Gene3D" id="3.20.20.80">
    <property type="entry name" value="Glycosidases"/>
    <property type="match status" value="1"/>
</dbReference>
<evidence type="ECO:0000256" key="7">
    <source>
        <dbReference type="RuleBase" id="RU003690"/>
    </source>
</evidence>
<name>F0XPY8_GROCL</name>
<dbReference type="STRING" id="655863.F0XPY8"/>
<evidence type="ECO:0000256" key="5">
    <source>
        <dbReference type="ARBA" id="ARBA00023295"/>
    </source>
</evidence>